<evidence type="ECO:0000256" key="1">
    <source>
        <dbReference type="ARBA" id="ARBA00007870"/>
    </source>
</evidence>
<protein>
    <recommendedName>
        <fullName evidence="4">2-dehydropantoate 2-reductase</fullName>
        <ecNumber evidence="4">1.1.1.169</ecNumber>
    </recommendedName>
    <alternativeName>
        <fullName evidence="4">Ketopantoate reductase</fullName>
    </alternativeName>
</protein>
<reference evidence="7 8" key="1">
    <citation type="journal article" date="2014" name="Genome Announc.">
        <title>Draft Genome Sequences of Three Alkaliphilic Bacillus Strains, Bacillus wakoensis JCM 9140T, Bacillus akibai JCM 9157T, and Bacillus hemicellulosilyticus JCM 9152T.</title>
        <authorList>
            <person name="Yuki M."/>
            <person name="Oshima K."/>
            <person name="Suda W."/>
            <person name="Oshida Y."/>
            <person name="Kitamura K."/>
            <person name="Iida T."/>
            <person name="Hattori M."/>
            <person name="Ohkuma M."/>
        </authorList>
    </citation>
    <scope>NUCLEOTIDE SEQUENCE [LARGE SCALE GENOMIC DNA]</scope>
    <source>
        <strain evidence="7 8">JCM 9157</strain>
    </source>
</reference>
<dbReference type="eggNOG" id="COG1893">
    <property type="taxonomic scope" value="Bacteria"/>
</dbReference>
<dbReference type="GO" id="GO:0015940">
    <property type="term" value="P:pantothenate biosynthetic process"/>
    <property type="evidence" value="ECO:0007669"/>
    <property type="project" value="UniProtKB-UniPathway"/>
</dbReference>
<feature type="domain" description="Ketopantoate reductase C-terminal" evidence="6">
    <location>
        <begin position="178"/>
        <end position="301"/>
    </location>
</feature>
<dbReference type="EC" id="1.1.1.169" evidence="4"/>
<dbReference type="InterPro" id="IPR013332">
    <property type="entry name" value="KPR_N"/>
</dbReference>
<dbReference type="STRING" id="1236973.JCM9157_4227"/>
<dbReference type="Pfam" id="PF08546">
    <property type="entry name" value="ApbA_C"/>
    <property type="match status" value="1"/>
</dbReference>
<keyword evidence="4" id="KW-0566">Pantothenate biosynthesis</keyword>
<dbReference type="EMBL" id="BAUV01000049">
    <property type="protein sequence ID" value="GAE36986.1"/>
    <property type="molecule type" value="Genomic_DNA"/>
</dbReference>
<comment type="caution">
    <text evidence="7">The sequence shown here is derived from an EMBL/GenBank/DDBJ whole genome shotgun (WGS) entry which is preliminary data.</text>
</comment>
<dbReference type="GO" id="GO:0008677">
    <property type="term" value="F:2-dehydropantoate 2-reductase activity"/>
    <property type="evidence" value="ECO:0007669"/>
    <property type="project" value="UniProtKB-EC"/>
</dbReference>
<accession>W4QY30</accession>
<name>W4QY30_HALA3</name>
<dbReference type="SUPFAM" id="SSF48179">
    <property type="entry name" value="6-phosphogluconate dehydrogenase C-terminal domain-like"/>
    <property type="match status" value="1"/>
</dbReference>
<evidence type="ECO:0000313" key="8">
    <source>
        <dbReference type="Proteomes" id="UP000018896"/>
    </source>
</evidence>
<dbReference type="AlphaFoldDB" id="W4QY30"/>
<dbReference type="InterPro" id="IPR008927">
    <property type="entry name" value="6-PGluconate_DH-like_C_sf"/>
</dbReference>
<dbReference type="GO" id="GO:0005737">
    <property type="term" value="C:cytoplasm"/>
    <property type="evidence" value="ECO:0007669"/>
    <property type="project" value="TreeGrafter"/>
</dbReference>
<gene>
    <name evidence="7" type="ORF">JCM9157_4227</name>
</gene>
<sequence>MKVVVLGAGAVGGFFGGKLAACGFDVTFLVRKRRYEQLQNTGLHIKSIKGDFSIKPSLAVDANDIDQPKLVLVSLKNYHIEAALPELEKLVQKGAIILPLLNGMKHLKVLTERLGAENVLGGLCYIESTLNENGEIIHTSALHDVAFGAISDIDNSFLQDIKAMFEKAEVPVTLSETILEDMWKKYIFLTSLSGITTATRKPIGVALEDPVTFQFLKDLVSEVYTTAQTHTSNLPETTVDQVISKLQSLSPTMTSSMHRDLEKGLPIELESLHGYFIQLAEEANIETPSIRAIYSLLHPYEQGEN</sequence>
<comment type="similarity">
    <text evidence="1 4">Belongs to the ketopantoate reductase family.</text>
</comment>
<evidence type="ECO:0000256" key="3">
    <source>
        <dbReference type="ARBA" id="ARBA00023002"/>
    </source>
</evidence>
<keyword evidence="3 4" id="KW-0560">Oxidoreductase</keyword>
<evidence type="ECO:0000256" key="4">
    <source>
        <dbReference type="RuleBase" id="RU362068"/>
    </source>
</evidence>
<dbReference type="Pfam" id="PF02558">
    <property type="entry name" value="ApbA"/>
    <property type="match status" value="1"/>
</dbReference>
<evidence type="ECO:0000256" key="2">
    <source>
        <dbReference type="ARBA" id="ARBA00022857"/>
    </source>
</evidence>
<dbReference type="InterPro" id="IPR013328">
    <property type="entry name" value="6PGD_dom2"/>
</dbReference>
<proteinExistence type="inferred from homology"/>
<comment type="catalytic activity">
    <reaction evidence="4">
        <text>(R)-pantoate + NADP(+) = 2-dehydropantoate + NADPH + H(+)</text>
        <dbReference type="Rhea" id="RHEA:16233"/>
        <dbReference type="ChEBI" id="CHEBI:11561"/>
        <dbReference type="ChEBI" id="CHEBI:15378"/>
        <dbReference type="ChEBI" id="CHEBI:15980"/>
        <dbReference type="ChEBI" id="CHEBI:57783"/>
        <dbReference type="ChEBI" id="CHEBI:58349"/>
        <dbReference type="EC" id="1.1.1.169"/>
    </reaction>
</comment>
<dbReference type="SUPFAM" id="SSF51735">
    <property type="entry name" value="NAD(P)-binding Rossmann-fold domains"/>
    <property type="match status" value="1"/>
</dbReference>
<dbReference type="Gene3D" id="1.10.1040.10">
    <property type="entry name" value="N-(1-d-carboxylethyl)-l-norvaline Dehydrogenase, domain 2"/>
    <property type="match status" value="1"/>
</dbReference>
<dbReference type="RefSeq" id="WP_035667309.1">
    <property type="nucleotide sequence ID" value="NZ_BAUV01000049.1"/>
</dbReference>
<dbReference type="FunFam" id="3.40.50.720:FF:000307">
    <property type="entry name" value="2-dehydropantoate 2-reductase"/>
    <property type="match status" value="1"/>
</dbReference>
<feature type="domain" description="Ketopantoate reductase N-terminal" evidence="5">
    <location>
        <begin position="3"/>
        <end position="150"/>
    </location>
</feature>
<keyword evidence="2 4" id="KW-0521">NADP</keyword>
<dbReference type="OrthoDB" id="9793586at2"/>
<evidence type="ECO:0000259" key="5">
    <source>
        <dbReference type="Pfam" id="PF02558"/>
    </source>
</evidence>
<dbReference type="Proteomes" id="UP000018896">
    <property type="component" value="Unassembled WGS sequence"/>
</dbReference>
<dbReference type="PANTHER" id="PTHR21708:SF26">
    <property type="entry name" value="2-DEHYDROPANTOATE 2-REDUCTASE"/>
    <property type="match status" value="1"/>
</dbReference>
<comment type="pathway">
    <text evidence="4">Cofactor biosynthesis; (R)-pantothenate biosynthesis; (R)-pantoate from 3-methyl-2-oxobutanoate: step 2/2.</text>
</comment>
<evidence type="ECO:0000313" key="7">
    <source>
        <dbReference type="EMBL" id="GAE36986.1"/>
    </source>
</evidence>
<evidence type="ECO:0000259" key="6">
    <source>
        <dbReference type="Pfam" id="PF08546"/>
    </source>
</evidence>
<comment type="function">
    <text evidence="4">Catalyzes the NADPH-dependent reduction of ketopantoate into pantoic acid.</text>
</comment>
<dbReference type="Gene3D" id="3.40.50.720">
    <property type="entry name" value="NAD(P)-binding Rossmann-like Domain"/>
    <property type="match status" value="1"/>
</dbReference>
<dbReference type="InterPro" id="IPR036291">
    <property type="entry name" value="NAD(P)-bd_dom_sf"/>
</dbReference>
<dbReference type="NCBIfam" id="TIGR00745">
    <property type="entry name" value="apbA_panE"/>
    <property type="match status" value="1"/>
</dbReference>
<organism evidence="7 8">
    <name type="scientific">Halalkalibacter akibai (strain ATCC 43226 / DSM 21942 / CIP 109018 / JCM 9157 / 1139)</name>
    <name type="common">Bacillus akibai</name>
    <dbReference type="NCBI Taxonomy" id="1236973"/>
    <lineage>
        <taxon>Bacteria</taxon>
        <taxon>Bacillati</taxon>
        <taxon>Bacillota</taxon>
        <taxon>Bacilli</taxon>
        <taxon>Bacillales</taxon>
        <taxon>Bacillaceae</taxon>
        <taxon>Halalkalibacter</taxon>
    </lineage>
</organism>
<keyword evidence="8" id="KW-1185">Reference proteome</keyword>
<dbReference type="InterPro" id="IPR013752">
    <property type="entry name" value="KPA_reductase"/>
</dbReference>
<dbReference type="FunFam" id="1.10.1040.10:FF:000017">
    <property type="entry name" value="2-dehydropantoate 2-reductase"/>
    <property type="match status" value="1"/>
</dbReference>
<dbReference type="InterPro" id="IPR051402">
    <property type="entry name" value="KPR-Related"/>
</dbReference>
<dbReference type="InterPro" id="IPR003710">
    <property type="entry name" value="ApbA"/>
</dbReference>
<dbReference type="PANTHER" id="PTHR21708">
    <property type="entry name" value="PROBABLE 2-DEHYDROPANTOATE 2-REDUCTASE"/>
    <property type="match status" value="1"/>
</dbReference>
<dbReference type="UniPathway" id="UPA00028">
    <property type="reaction ID" value="UER00004"/>
</dbReference>